<evidence type="ECO:0000256" key="8">
    <source>
        <dbReference type="HAMAP-Rule" id="MF_03035"/>
    </source>
</evidence>
<name>A0A9W8IFK9_9FUNG</name>
<feature type="domain" description="Clp1 C-terminal" evidence="9">
    <location>
        <begin position="320"/>
        <end position="440"/>
    </location>
</feature>
<dbReference type="GO" id="GO:0006388">
    <property type="term" value="P:tRNA splicing, via endonucleolytic cleavage and ligation"/>
    <property type="evidence" value="ECO:0007669"/>
    <property type="project" value="TreeGrafter"/>
</dbReference>
<dbReference type="FunFam" id="2.60.120.1030:FF:000001">
    <property type="entry name" value="Protein CLP1 homolog 5"/>
    <property type="match status" value="1"/>
</dbReference>
<keyword evidence="6 8" id="KW-0067">ATP-binding</keyword>
<dbReference type="Gene3D" id="2.60.120.1030">
    <property type="entry name" value="Clp1, DNA binding domain"/>
    <property type="match status" value="1"/>
</dbReference>
<dbReference type="OrthoDB" id="258143at2759"/>
<dbReference type="EMBL" id="JANBUW010000076">
    <property type="protein sequence ID" value="KAJ2849481.1"/>
    <property type="molecule type" value="Genomic_DNA"/>
</dbReference>
<dbReference type="GO" id="GO:0005849">
    <property type="term" value="C:mRNA cleavage factor complex"/>
    <property type="evidence" value="ECO:0007669"/>
    <property type="project" value="UniProtKB-UniRule"/>
</dbReference>
<dbReference type="HAMAP" id="MF_03035">
    <property type="entry name" value="Clp1"/>
    <property type="match status" value="1"/>
</dbReference>
<accession>A0A9W8IFK9</accession>
<keyword evidence="12" id="KW-0808">Transferase</keyword>
<dbReference type="InterPro" id="IPR032319">
    <property type="entry name" value="CLP1_P"/>
</dbReference>
<evidence type="ECO:0000256" key="4">
    <source>
        <dbReference type="ARBA" id="ARBA00022664"/>
    </source>
</evidence>
<keyword evidence="5 8" id="KW-0547">Nucleotide-binding</keyword>
<comment type="caution">
    <text evidence="12">The sequence shown here is derived from an EMBL/GenBank/DDBJ whole genome shotgun (WGS) entry which is preliminary data.</text>
</comment>
<evidence type="ECO:0000256" key="1">
    <source>
        <dbReference type="ARBA" id="ARBA00004123"/>
    </source>
</evidence>
<keyword evidence="4 8" id="KW-0507">mRNA processing</keyword>
<evidence type="ECO:0000256" key="2">
    <source>
        <dbReference type="ARBA" id="ARBA00018706"/>
    </source>
</evidence>
<evidence type="ECO:0000259" key="11">
    <source>
        <dbReference type="Pfam" id="PF16575"/>
    </source>
</evidence>
<organism evidence="12 13">
    <name type="scientific">Coemansia brasiliensis</name>
    <dbReference type="NCBI Taxonomy" id="2650707"/>
    <lineage>
        <taxon>Eukaryota</taxon>
        <taxon>Fungi</taxon>
        <taxon>Fungi incertae sedis</taxon>
        <taxon>Zoopagomycota</taxon>
        <taxon>Kickxellomycotina</taxon>
        <taxon>Kickxellomycetes</taxon>
        <taxon>Kickxellales</taxon>
        <taxon>Kickxellaceae</taxon>
        <taxon>Coemansia</taxon>
    </lineage>
</organism>
<dbReference type="Proteomes" id="UP001139887">
    <property type="component" value="Unassembled WGS sequence"/>
</dbReference>
<evidence type="ECO:0000256" key="7">
    <source>
        <dbReference type="ARBA" id="ARBA00023242"/>
    </source>
</evidence>
<dbReference type="Pfam" id="PF06807">
    <property type="entry name" value="Clp1"/>
    <property type="match status" value="1"/>
</dbReference>
<dbReference type="SUPFAM" id="SSF52540">
    <property type="entry name" value="P-loop containing nucleoside triphosphate hydrolases"/>
    <property type="match status" value="1"/>
</dbReference>
<evidence type="ECO:0000259" key="9">
    <source>
        <dbReference type="Pfam" id="PF06807"/>
    </source>
</evidence>
<evidence type="ECO:0000256" key="3">
    <source>
        <dbReference type="ARBA" id="ARBA00019824"/>
    </source>
</evidence>
<comment type="function">
    <text evidence="8">Required for endonucleolytic cleavage during polyadenylation-dependent pre-mRNA 3'-end formation.</text>
</comment>
<evidence type="ECO:0000259" key="10">
    <source>
        <dbReference type="Pfam" id="PF16573"/>
    </source>
</evidence>
<dbReference type="PANTHER" id="PTHR12755:SF6">
    <property type="entry name" value="POLYRIBONUCLEOTIDE 5'-HYDROXYL-KINASE CLP1"/>
    <property type="match status" value="1"/>
</dbReference>
<reference evidence="12" key="1">
    <citation type="submission" date="2022-07" db="EMBL/GenBank/DDBJ databases">
        <title>Phylogenomic reconstructions and comparative analyses of Kickxellomycotina fungi.</title>
        <authorList>
            <person name="Reynolds N.K."/>
            <person name="Stajich J.E."/>
            <person name="Barry K."/>
            <person name="Grigoriev I.V."/>
            <person name="Crous P."/>
            <person name="Smith M.E."/>
        </authorList>
    </citation>
    <scope>NUCLEOTIDE SEQUENCE</scope>
    <source>
        <strain evidence="12">NRRL 1566</strain>
    </source>
</reference>
<dbReference type="InterPro" id="IPR010655">
    <property type="entry name" value="Clp1_C"/>
</dbReference>
<feature type="binding site" evidence="8">
    <location>
        <begin position="121"/>
        <end position="126"/>
    </location>
    <ligand>
        <name>ATP</name>
        <dbReference type="ChEBI" id="CHEBI:30616"/>
    </ligand>
</feature>
<dbReference type="InterPro" id="IPR045116">
    <property type="entry name" value="Clp1/Grc3"/>
</dbReference>
<dbReference type="Pfam" id="PF16573">
    <property type="entry name" value="CLP1_N"/>
    <property type="match status" value="1"/>
</dbReference>
<comment type="subunit">
    <text evidence="8">Component of a pre-mRNA cleavage factor complex. Interacts directly with PCF11.</text>
</comment>
<comment type="caution">
    <text evidence="8">Lacks conserved residue(s) required for the propagation of feature annotation.</text>
</comment>
<dbReference type="GO" id="GO:0051731">
    <property type="term" value="F:polynucleotide 5'-hydroxyl-kinase activity"/>
    <property type="evidence" value="ECO:0007669"/>
    <property type="project" value="InterPro"/>
</dbReference>
<keyword evidence="13" id="KW-1185">Reference proteome</keyword>
<dbReference type="InterPro" id="IPR038239">
    <property type="entry name" value="Clp1_N_sf"/>
</dbReference>
<evidence type="ECO:0000313" key="13">
    <source>
        <dbReference type="Proteomes" id="UP001139887"/>
    </source>
</evidence>
<comment type="similarity">
    <text evidence="8">Belongs to the Clp1 family. Clp1 subfamily.</text>
</comment>
<evidence type="ECO:0000256" key="6">
    <source>
        <dbReference type="ARBA" id="ARBA00022840"/>
    </source>
</evidence>
<dbReference type="Gene3D" id="2.40.30.330">
    <property type="entry name" value="Pre-mRNA cleavage complex subunit Clp1, C-terminal domain"/>
    <property type="match status" value="1"/>
</dbReference>
<sequence>MSASTNKESKEWVLGAGEELRFEVAFKKTVQVRLKSGNAEYFGTELGPEAVYQFSGTNGAIFSWQGCTLVITGECESAYVAEETPMDMFANVHMALQQLRVQARNTDLKAAPRVMIVGPDDSGKTSLARLLLSYAARMGERPLFVSLDPLEASVSMPSTISATLIDKPIAIESGFMGYAQSSSHGQTETPLVLQYGYEQPEDNATLFNMLTDKLAAAINRRLDTEKNASGIIVDTRGFSDVARNKTIEHAIASLGINTLLVVGNERMFSVYSNKLRSITVLKLPRSGGTVDRSASFRQQQNSRIVRQYFYGTDSQKASSFSTVVNFQEIKILRVGEDAIAPTSTLPLGEDRKLTDTTVLSVEPDESLIHSILAVTDAPLESVQEDSMDVDGEKSVVGIQAVGFISVTKIEMDKKRMIVLSPVPGRLPKQVLLYGNAKWMETI</sequence>
<dbReference type="InterPro" id="IPR032324">
    <property type="entry name" value="Clp1_N"/>
</dbReference>
<keyword evidence="7 8" id="KW-0539">Nucleus</keyword>
<protein>
    <recommendedName>
        <fullName evidence="3">Polynucleotide 5'-hydroxyl-kinase GRC3</fullName>
    </recommendedName>
    <alternativeName>
        <fullName evidence="2">Polynucleotide 5'-hydroxyl-kinase grc3</fullName>
    </alternativeName>
</protein>
<dbReference type="AlphaFoldDB" id="A0A9W8IFK9"/>
<comment type="subcellular location">
    <subcellularLocation>
        <location evidence="1 8">Nucleus</location>
    </subcellularLocation>
</comment>
<dbReference type="InterPro" id="IPR028606">
    <property type="entry name" value="Clp1"/>
</dbReference>
<gene>
    <name evidence="8 12" type="primary">CLP1</name>
    <name evidence="12" type="ORF">IWW36_002609</name>
</gene>
<evidence type="ECO:0000313" key="12">
    <source>
        <dbReference type="EMBL" id="KAJ2849481.1"/>
    </source>
</evidence>
<dbReference type="GO" id="GO:0031124">
    <property type="term" value="P:mRNA 3'-end processing"/>
    <property type="evidence" value="ECO:0007669"/>
    <property type="project" value="UniProtKB-UniRule"/>
</dbReference>
<dbReference type="GO" id="GO:0005524">
    <property type="term" value="F:ATP binding"/>
    <property type="evidence" value="ECO:0007669"/>
    <property type="project" value="UniProtKB-UniRule"/>
</dbReference>
<dbReference type="Gene3D" id="3.40.50.300">
    <property type="entry name" value="P-loop containing nucleotide triphosphate hydrolases"/>
    <property type="match status" value="1"/>
</dbReference>
<dbReference type="InterPro" id="IPR027417">
    <property type="entry name" value="P-loop_NTPase"/>
</dbReference>
<feature type="domain" description="Clp1 N-terminal" evidence="10">
    <location>
        <begin position="14"/>
        <end position="103"/>
    </location>
</feature>
<proteinExistence type="inferred from homology"/>
<feature type="domain" description="Clp1 P-loop" evidence="11">
    <location>
        <begin position="118"/>
        <end position="311"/>
    </location>
</feature>
<evidence type="ECO:0000256" key="5">
    <source>
        <dbReference type="ARBA" id="ARBA00022741"/>
    </source>
</evidence>
<dbReference type="InterPro" id="IPR038238">
    <property type="entry name" value="Clp1_C_sf"/>
</dbReference>
<feature type="binding site" evidence="8">
    <location>
        <position position="19"/>
    </location>
    <ligand>
        <name>ATP</name>
        <dbReference type="ChEBI" id="CHEBI:30616"/>
    </ligand>
</feature>
<dbReference type="PANTHER" id="PTHR12755">
    <property type="entry name" value="CLEAVAGE/POLYADENYLATION FACTOR IA SUBUNIT CLP1P"/>
    <property type="match status" value="1"/>
</dbReference>
<dbReference type="Pfam" id="PF16575">
    <property type="entry name" value="CLP1_P"/>
    <property type="match status" value="1"/>
</dbReference>